<reference evidence="2" key="1">
    <citation type="submission" date="2019-09" db="EMBL/GenBank/DDBJ databases">
        <title>Antimicrobial potential of Antarctic Bacteria.</title>
        <authorList>
            <person name="Benaud N."/>
            <person name="Edwards R.J."/>
            <person name="Ferrari B.C."/>
        </authorList>
    </citation>
    <scope>NUCLEOTIDE SEQUENCE [LARGE SCALE GENOMIC DNA]</scope>
    <source>
        <strain evidence="2">INR9</strain>
        <plasmid evidence="2">unnamed2</plasmid>
    </source>
</reference>
<evidence type="ECO:0000313" key="1">
    <source>
        <dbReference type="EMBL" id="QNE38029.1"/>
    </source>
</evidence>
<proteinExistence type="predicted"/>
<dbReference type="EMBL" id="CP043643">
    <property type="protein sequence ID" value="QNE38029.1"/>
    <property type="molecule type" value="Genomic_DNA"/>
</dbReference>
<sequence>MSKIIVTRLADLRIGDRILSHGGRIYRTPLRVTDELGPIEFGSPVRGVRVENPNPVSGIEWVLYPPQMDGREMEVERY</sequence>
<dbReference type="RefSeq" id="WP_021756254.1">
    <property type="nucleotide sequence ID" value="NZ_CP043643.1"/>
</dbReference>
<evidence type="ECO:0000313" key="2">
    <source>
        <dbReference type="Proteomes" id="UP000515511"/>
    </source>
</evidence>
<geneLocation type="plasmid" evidence="1 2">
    <name>unnamed2</name>
</geneLocation>
<gene>
    <name evidence="1" type="ORF">F1C12_22380</name>
</gene>
<name>A0A7G6YHR4_9MICO</name>
<accession>A0A7G6YHR4</accession>
<dbReference type="Proteomes" id="UP000515511">
    <property type="component" value="Plasmid unnamed2"/>
</dbReference>
<organism evidence="1 2">
    <name type="scientific">Leifsonia shinshuensis</name>
    <dbReference type="NCBI Taxonomy" id="150026"/>
    <lineage>
        <taxon>Bacteria</taxon>
        <taxon>Bacillati</taxon>
        <taxon>Actinomycetota</taxon>
        <taxon>Actinomycetes</taxon>
        <taxon>Micrococcales</taxon>
        <taxon>Microbacteriaceae</taxon>
        <taxon>Leifsonia</taxon>
    </lineage>
</organism>
<dbReference type="AlphaFoldDB" id="A0A7G6YHR4"/>
<evidence type="ECO:0008006" key="3">
    <source>
        <dbReference type="Google" id="ProtNLM"/>
    </source>
</evidence>
<protein>
    <recommendedName>
        <fullName evidence="3">Ferrous iron transport protein A</fullName>
    </recommendedName>
</protein>
<keyword evidence="1" id="KW-0614">Plasmid</keyword>
<dbReference type="KEGG" id="lse:F1C12_22380"/>